<keyword evidence="2 5" id="KW-0963">Cytoplasm</keyword>
<evidence type="ECO:0000259" key="6">
    <source>
        <dbReference type="Pfam" id="PF04130"/>
    </source>
</evidence>
<sequence length="803" mass="93063">MEVRKVEDAAMLISPSEDTSLLARKVNYEPLINVSPKISTFPIEKLSTVSENPRTQEALVIQDLLNALIGISGVYIRYSNDYDPTKGDALKFRIAKHMDSSLKSFCRRILNLGTYYVELKYASEQWSDPIYGLVLQRLGFEIKTFLNNVYLKFVVDKLEKEFYDNSSFSIRELKQLITDSEVGKKLGILFALYLEIKKEMEKRRHINLDKAAFDNLMSESSNDFSIFMNNVPLPIAKGGIILQILEEMISKNLGDRSTVTFMKSLLNAISESYCQNLHEWVTQGELRDPYDEFMICNTMKSSTGIDVNPTECYRIWLTQYSVRRDGLPKKFLINAGNHDNKLLSKILFTGKLLNLIKLSLQITKLPIPTDEHILSINYSELMEGTNLELYVNKWYDRANSICMKLLFEDYKVDRFIILLQKHLFGYRNGNLITKLLHNNIYDLTKAMGKSESSEEKLQQSLEFLRIDFAEDDLIGRLLVLQLDERSFDEFILDNIRTSKNASNMVQETERTSKLEGLSALKTYVLEGFKKNVEPTNSVKSNIYHLNFDVAIPYPINVIINRAHIYQFQIISRYLNLLRYHTMVLDDTWIEINKNPIWRHPGFSDIVYKGIIQRTRILHNKMNHFFKCIMEYFTNDIIDKEMSQILNNVTSVNDLQTKLSSALTNILNDCCLTQLIEMQLQIFDITYKFCRFIASMRYKLCKIDYNLYEKYIASRKSSSNDDNAVEEDDGYNEEDAIRKVPELIGFINTVSLSFHQHYDAFIEGLLHSYSNQVKGHFILNTDSGRLLHSLVGNELNELLSSVDQ</sequence>
<dbReference type="Gene3D" id="1.20.120.1900">
    <property type="entry name" value="Gamma-tubulin complex, C-terminal domain"/>
    <property type="match status" value="1"/>
</dbReference>
<evidence type="ECO:0000259" key="7">
    <source>
        <dbReference type="Pfam" id="PF17681"/>
    </source>
</evidence>
<comment type="similarity">
    <text evidence="1 5">Belongs to the TUBGCP family.</text>
</comment>
<proteinExistence type="inferred from homology"/>
<dbReference type="GO" id="GO:0051011">
    <property type="term" value="F:microtubule minus-end binding"/>
    <property type="evidence" value="ECO:0007669"/>
    <property type="project" value="TreeGrafter"/>
</dbReference>
<dbReference type="InterPro" id="IPR042241">
    <property type="entry name" value="GCP_C_sf"/>
</dbReference>
<reference evidence="8 9" key="1">
    <citation type="journal article" date="2011" name="Proc. Natl. Acad. Sci. U.S.A.">
        <title>Evolutionary erosion of yeast sex chromosomes by mating-type switching accidents.</title>
        <authorList>
            <person name="Gordon J.L."/>
            <person name="Armisen D."/>
            <person name="Proux-Wera E."/>
            <person name="Oheigeartaigh S.S."/>
            <person name="Byrne K.P."/>
            <person name="Wolfe K.H."/>
        </authorList>
    </citation>
    <scope>NUCLEOTIDE SEQUENCE [LARGE SCALE GENOMIC DNA]</scope>
    <source>
        <strain evidence="9">ATCC 22294 / BCRC 22015 / CBS 2517 / CECT 1963 / NBRC 1671 / NRRL Y-8276</strain>
    </source>
</reference>
<dbReference type="RefSeq" id="XP_003957517.1">
    <property type="nucleotide sequence ID" value="XM_003957468.1"/>
</dbReference>
<dbReference type="eggNOG" id="KOG2001">
    <property type="taxonomic scope" value="Eukaryota"/>
</dbReference>
<dbReference type="AlphaFoldDB" id="H2AVI2"/>
<dbReference type="GeneID" id="13883040"/>
<dbReference type="InParanoid" id="H2AVI2"/>
<dbReference type="InterPro" id="IPR007259">
    <property type="entry name" value="GCP"/>
</dbReference>
<dbReference type="STRING" id="1071382.H2AVI2"/>
<dbReference type="FunCoup" id="H2AVI2">
    <property type="interactions" value="781"/>
</dbReference>
<dbReference type="OrthoDB" id="2192946at2759"/>
<dbReference type="GO" id="GO:0000922">
    <property type="term" value="C:spindle pole"/>
    <property type="evidence" value="ECO:0007669"/>
    <property type="project" value="InterPro"/>
</dbReference>
<dbReference type="GO" id="GO:0051321">
    <property type="term" value="P:meiotic cell cycle"/>
    <property type="evidence" value="ECO:0007669"/>
    <property type="project" value="TreeGrafter"/>
</dbReference>
<dbReference type="GO" id="GO:0051225">
    <property type="term" value="P:spindle assembly"/>
    <property type="evidence" value="ECO:0007669"/>
    <property type="project" value="TreeGrafter"/>
</dbReference>
<keyword evidence="4 5" id="KW-0206">Cytoskeleton</keyword>
<feature type="domain" description="Gamma tubulin complex component protein N-terminal" evidence="7">
    <location>
        <begin position="61"/>
        <end position="408"/>
    </location>
</feature>
<protein>
    <recommendedName>
        <fullName evidence="5">Spindle pole body component</fullName>
    </recommendedName>
</protein>
<dbReference type="Pfam" id="PF17681">
    <property type="entry name" value="GCP_N_terminal"/>
    <property type="match status" value="1"/>
</dbReference>
<dbReference type="GO" id="GO:0005822">
    <property type="term" value="C:inner plaque of spindle pole body"/>
    <property type="evidence" value="ECO:0007669"/>
    <property type="project" value="EnsemblFungi"/>
</dbReference>
<evidence type="ECO:0000313" key="9">
    <source>
        <dbReference type="Proteomes" id="UP000005220"/>
    </source>
</evidence>
<keyword evidence="3 5" id="KW-0493">Microtubule</keyword>
<keyword evidence="9" id="KW-1185">Reference proteome</keyword>
<dbReference type="Pfam" id="PF04130">
    <property type="entry name" value="GCP_C_terminal"/>
    <property type="match status" value="1"/>
</dbReference>
<evidence type="ECO:0000256" key="2">
    <source>
        <dbReference type="ARBA" id="ARBA00022490"/>
    </source>
</evidence>
<dbReference type="GO" id="GO:0000278">
    <property type="term" value="P:mitotic cell cycle"/>
    <property type="evidence" value="ECO:0007669"/>
    <property type="project" value="TreeGrafter"/>
</dbReference>
<dbReference type="EMBL" id="HE650825">
    <property type="protein sequence ID" value="CCF58382.1"/>
    <property type="molecule type" value="Genomic_DNA"/>
</dbReference>
<dbReference type="InterPro" id="IPR041470">
    <property type="entry name" value="GCP_N"/>
</dbReference>
<feature type="domain" description="Gamma tubulin complex component C-terminal" evidence="6">
    <location>
        <begin position="507"/>
        <end position="767"/>
    </location>
</feature>
<evidence type="ECO:0000256" key="5">
    <source>
        <dbReference type="RuleBase" id="RU363050"/>
    </source>
</evidence>
<evidence type="ECO:0000313" key="8">
    <source>
        <dbReference type="EMBL" id="CCF58382.1"/>
    </source>
</evidence>
<dbReference type="HOGENOM" id="CLU_007738_2_0_1"/>
<evidence type="ECO:0000256" key="3">
    <source>
        <dbReference type="ARBA" id="ARBA00022701"/>
    </source>
</evidence>
<comment type="subcellular location">
    <subcellularLocation>
        <location evidence="5">Cytoplasm</location>
        <location evidence="5">Cytoskeleton</location>
        <location evidence="5">Microtubule organizing center</location>
    </subcellularLocation>
</comment>
<gene>
    <name evidence="8" type="primary">KAFR0E02290</name>
    <name evidence="8" type="ORF">KAFR_0E02290</name>
</gene>
<name>H2AVI2_KAZAF</name>
<dbReference type="GO" id="GO:0005874">
    <property type="term" value="C:microtubule"/>
    <property type="evidence" value="ECO:0007669"/>
    <property type="project" value="UniProtKB-KW"/>
</dbReference>
<dbReference type="GO" id="GO:0044732">
    <property type="term" value="C:mitotic spindle pole body"/>
    <property type="evidence" value="ECO:0007669"/>
    <property type="project" value="TreeGrafter"/>
</dbReference>
<dbReference type="PANTHER" id="PTHR19302:SF13">
    <property type="entry name" value="GAMMA-TUBULIN COMPLEX COMPONENT 2"/>
    <property type="match status" value="1"/>
</dbReference>
<organism evidence="8 9">
    <name type="scientific">Kazachstania africana (strain ATCC 22294 / BCRC 22015 / CBS 2517 / CECT 1963 / NBRC 1671 / NRRL Y-8276)</name>
    <name type="common">Yeast</name>
    <name type="synonym">Kluyveromyces africanus</name>
    <dbReference type="NCBI Taxonomy" id="1071382"/>
    <lineage>
        <taxon>Eukaryota</taxon>
        <taxon>Fungi</taxon>
        <taxon>Dikarya</taxon>
        <taxon>Ascomycota</taxon>
        <taxon>Saccharomycotina</taxon>
        <taxon>Saccharomycetes</taxon>
        <taxon>Saccharomycetales</taxon>
        <taxon>Saccharomycetaceae</taxon>
        <taxon>Kazachstania</taxon>
    </lineage>
</organism>
<dbReference type="InterPro" id="IPR040457">
    <property type="entry name" value="GCP_C"/>
</dbReference>
<evidence type="ECO:0000256" key="1">
    <source>
        <dbReference type="ARBA" id="ARBA00010337"/>
    </source>
</evidence>
<dbReference type="GO" id="GO:0043015">
    <property type="term" value="F:gamma-tubulin binding"/>
    <property type="evidence" value="ECO:0007669"/>
    <property type="project" value="EnsemblFungi"/>
</dbReference>
<dbReference type="GO" id="GO:0007020">
    <property type="term" value="P:microtubule nucleation"/>
    <property type="evidence" value="ECO:0007669"/>
    <property type="project" value="EnsemblFungi"/>
</dbReference>
<dbReference type="GO" id="GO:0031122">
    <property type="term" value="P:cytoplasmic microtubule organization"/>
    <property type="evidence" value="ECO:0007669"/>
    <property type="project" value="EnsemblFungi"/>
</dbReference>
<dbReference type="PANTHER" id="PTHR19302">
    <property type="entry name" value="GAMMA TUBULIN COMPLEX PROTEIN"/>
    <property type="match status" value="1"/>
</dbReference>
<dbReference type="GO" id="GO:0008275">
    <property type="term" value="C:gamma-tubulin small complex"/>
    <property type="evidence" value="ECO:0007669"/>
    <property type="project" value="EnsemblFungi"/>
</dbReference>
<evidence type="ECO:0000256" key="4">
    <source>
        <dbReference type="ARBA" id="ARBA00023212"/>
    </source>
</evidence>
<dbReference type="Proteomes" id="UP000005220">
    <property type="component" value="Chromosome 5"/>
</dbReference>
<dbReference type="KEGG" id="kaf:KAFR_0E02290"/>
<dbReference type="GO" id="GO:0005824">
    <property type="term" value="C:outer plaque of spindle pole body"/>
    <property type="evidence" value="ECO:0007669"/>
    <property type="project" value="EnsemblFungi"/>
</dbReference>
<accession>H2AVI2</accession>